<evidence type="ECO:0000313" key="4">
    <source>
        <dbReference type="Proteomes" id="UP000245207"/>
    </source>
</evidence>
<name>A0A2U1P997_ARTAN</name>
<accession>A0A2U1P997</accession>
<dbReference type="EMBL" id="PKPP01001483">
    <property type="protein sequence ID" value="PWA82326.1"/>
    <property type="molecule type" value="Genomic_DNA"/>
</dbReference>
<proteinExistence type="predicted"/>
<keyword evidence="4" id="KW-1185">Reference proteome</keyword>
<dbReference type="PANTHER" id="PTHR33127">
    <property type="entry name" value="TRANSMEMBRANE PROTEIN"/>
    <property type="match status" value="1"/>
</dbReference>
<feature type="compositionally biased region" description="Basic and acidic residues" evidence="1">
    <location>
        <begin position="83"/>
        <end position="106"/>
    </location>
</feature>
<dbReference type="AlphaFoldDB" id="A0A2U1P997"/>
<dbReference type="Pfam" id="PF03478">
    <property type="entry name" value="Beta-prop_KIB1-4"/>
    <property type="match status" value="1"/>
</dbReference>
<dbReference type="OrthoDB" id="1863935at2759"/>
<sequence>MLFGVCPFPSSDCCGVNMTQCLKGSSTDLFYIRIFFEEDTKNIQKELAEVYLFKADMTCINWEERECLKNWDITDMRNPGYNDLKDSETSNDDSDKSSETSEEFDSKELDMSCEIWEEIDDLKDAILFMDLARDHSVSYNRVTASELGGFIHIRGEMGKIIYSYHVKTDTISLFSIPYPMLPTSHVFMWECRLEDDHGEANCIADSKVEMFRTNEISLRPDTHDGVECNESYLLNISFDLLEMIMELCVGVEYMNFRATCKQCLLAAPLIRWSNRTSIRRLQKYLLVSPLLMVVDKKQDIITFTDPMVGDNYFMKNSQVLMDVNNKICCSRFGWLLFESIHWNCLVFFNPFTNDLWQLPKAEHIFDSLCFSAPPTSLDCMVVGFTTSCVYIHYMNREPAWRTLDTHPHNVCSSSFYGRDLYALCEQGELIVINNLAREDYSWKLVETEAPKGYCRSSTRYFLGNFDQHRLLVSVGAYGEAVEVFKLNESIRKWEKLNSLGKHAIYICGTTCLCIEAKLPKMENKIFFPRLHTKNRKVVFYSLDTCMYHTFDGENIQEHLGDFCGTTYHLSFNVWIEPNWS</sequence>
<feature type="domain" description="KIB1-4 beta-propeller" evidence="2">
    <location>
        <begin position="325"/>
        <end position="537"/>
    </location>
</feature>
<comment type="caution">
    <text evidence="3">The sequence shown here is derived from an EMBL/GenBank/DDBJ whole genome shotgun (WGS) entry which is preliminary data.</text>
</comment>
<evidence type="ECO:0000313" key="3">
    <source>
        <dbReference type="EMBL" id="PWA82326.1"/>
    </source>
</evidence>
<dbReference type="InterPro" id="IPR005174">
    <property type="entry name" value="KIB1-4_b-propeller"/>
</dbReference>
<evidence type="ECO:0000256" key="1">
    <source>
        <dbReference type="SAM" id="MobiDB-lite"/>
    </source>
</evidence>
<feature type="region of interest" description="Disordered" evidence="1">
    <location>
        <begin position="82"/>
        <end position="106"/>
    </location>
</feature>
<dbReference type="Proteomes" id="UP000245207">
    <property type="component" value="Unassembled WGS sequence"/>
</dbReference>
<protein>
    <recommendedName>
        <fullName evidence="2">KIB1-4 beta-propeller domain-containing protein</fullName>
    </recommendedName>
</protein>
<organism evidence="3 4">
    <name type="scientific">Artemisia annua</name>
    <name type="common">Sweet wormwood</name>
    <dbReference type="NCBI Taxonomy" id="35608"/>
    <lineage>
        <taxon>Eukaryota</taxon>
        <taxon>Viridiplantae</taxon>
        <taxon>Streptophyta</taxon>
        <taxon>Embryophyta</taxon>
        <taxon>Tracheophyta</taxon>
        <taxon>Spermatophyta</taxon>
        <taxon>Magnoliopsida</taxon>
        <taxon>eudicotyledons</taxon>
        <taxon>Gunneridae</taxon>
        <taxon>Pentapetalae</taxon>
        <taxon>asterids</taxon>
        <taxon>campanulids</taxon>
        <taxon>Asterales</taxon>
        <taxon>Asteraceae</taxon>
        <taxon>Asteroideae</taxon>
        <taxon>Anthemideae</taxon>
        <taxon>Artemisiinae</taxon>
        <taxon>Artemisia</taxon>
    </lineage>
</organism>
<dbReference type="PANTHER" id="PTHR33127:SF5">
    <property type="entry name" value="TRANSMEMBRANE PROTEIN"/>
    <property type="match status" value="1"/>
</dbReference>
<gene>
    <name evidence="3" type="ORF">CTI12_AA176570</name>
</gene>
<reference evidence="3 4" key="1">
    <citation type="journal article" date="2018" name="Mol. Plant">
        <title>The genome of Artemisia annua provides insight into the evolution of Asteraceae family and artemisinin biosynthesis.</title>
        <authorList>
            <person name="Shen Q."/>
            <person name="Zhang L."/>
            <person name="Liao Z."/>
            <person name="Wang S."/>
            <person name="Yan T."/>
            <person name="Shi P."/>
            <person name="Liu M."/>
            <person name="Fu X."/>
            <person name="Pan Q."/>
            <person name="Wang Y."/>
            <person name="Lv Z."/>
            <person name="Lu X."/>
            <person name="Zhang F."/>
            <person name="Jiang W."/>
            <person name="Ma Y."/>
            <person name="Chen M."/>
            <person name="Hao X."/>
            <person name="Li L."/>
            <person name="Tang Y."/>
            <person name="Lv G."/>
            <person name="Zhou Y."/>
            <person name="Sun X."/>
            <person name="Brodelius P.E."/>
            <person name="Rose J.K.C."/>
            <person name="Tang K."/>
        </authorList>
    </citation>
    <scope>NUCLEOTIDE SEQUENCE [LARGE SCALE GENOMIC DNA]</scope>
    <source>
        <strain evidence="4">cv. Huhao1</strain>
        <tissue evidence="3">Leaf</tissue>
    </source>
</reference>
<evidence type="ECO:0000259" key="2">
    <source>
        <dbReference type="Pfam" id="PF03478"/>
    </source>
</evidence>